<dbReference type="PRINTS" id="PR00103">
    <property type="entry name" value="CAMPKINASE"/>
</dbReference>
<dbReference type="GO" id="GO:0005829">
    <property type="term" value="C:cytosol"/>
    <property type="evidence" value="ECO:0007669"/>
    <property type="project" value="TreeGrafter"/>
</dbReference>
<dbReference type="Gene3D" id="2.60.120.10">
    <property type="entry name" value="Jelly Rolls"/>
    <property type="match status" value="4"/>
</dbReference>
<reference evidence="9" key="1">
    <citation type="submission" date="2017-11" db="EMBL/GenBank/DDBJ databases">
        <title>The sensing device of the deep-sea amphipod.</title>
        <authorList>
            <person name="Kobayashi H."/>
            <person name="Nagahama T."/>
            <person name="Arai W."/>
            <person name="Sasagawa Y."/>
            <person name="Umeda M."/>
            <person name="Hayashi T."/>
            <person name="Nikaido I."/>
            <person name="Watanabe H."/>
            <person name="Oguri K."/>
            <person name="Kitazato H."/>
            <person name="Fujioka K."/>
            <person name="Kido Y."/>
            <person name="Takami H."/>
        </authorList>
    </citation>
    <scope>NUCLEOTIDE SEQUENCE</scope>
    <source>
        <tissue evidence="9">Whole body</tissue>
    </source>
</reference>
<dbReference type="SUPFAM" id="SSF47391">
    <property type="entry name" value="Dimerization-anchoring domain of cAMP-dependent PK regulatory subunit"/>
    <property type="match status" value="1"/>
</dbReference>
<dbReference type="PANTHER" id="PTHR11635">
    <property type="entry name" value="CAMP-DEPENDENT PROTEIN KINASE REGULATORY CHAIN"/>
    <property type="match status" value="1"/>
</dbReference>
<dbReference type="PANTHER" id="PTHR11635:SF152">
    <property type="entry name" value="CAMP-DEPENDENT PROTEIN KINASE TYPE I REGULATORY SUBUNIT-RELATED"/>
    <property type="match status" value="1"/>
</dbReference>
<protein>
    <submittedName>
        <fullName evidence="9">Camp-dependent protein kinase regulatory subunit</fullName>
    </submittedName>
</protein>
<keyword evidence="5" id="KW-0547">Nucleotide-binding</keyword>
<feature type="compositionally biased region" description="Acidic residues" evidence="7">
    <location>
        <begin position="691"/>
        <end position="700"/>
    </location>
</feature>
<dbReference type="GO" id="GO:0007611">
    <property type="term" value="P:learning or memory"/>
    <property type="evidence" value="ECO:0007669"/>
    <property type="project" value="UniProtKB-ARBA"/>
</dbReference>
<dbReference type="InterPro" id="IPR050503">
    <property type="entry name" value="cAMP-dep_PK_reg_su-like"/>
</dbReference>
<dbReference type="InterPro" id="IPR018488">
    <property type="entry name" value="cNMP-bd_CS"/>
</dbReference>
<evidence type="ECO:0000256" key="3">
    <source>
        <dbReference type="ARBA" id="ARBA00022566"/>
    </source>
</evidence>
<dbReference type="CDD" id="cd22979">
    <property type="entry name" value="DD_AK8"/>
    <property type="match status" value="1"/>
</dbReference>
<evidence type="ECO:0000256" key="4">
    <source>
        <dbReference type="ARBA" id="ARBA00022737"/>
    </source>
</evidence>
<dbReference type="Pfam" id="PF00027">
    <property type="entry name" value="cNMP_binding"/>
    <property type="match status" value="4"/>
</dbReference>
<dbReference type="SMART" id="SM00100">
    <property type="entry name" value="cNMP"/>
    <property type="match status" value="4"/>
</dbReference>
<feature type="compositionally biased region" description="Basic and acidic residues" evidence="7">
    <location>
        <begin position="679"/>
        <end position="690"/>
    </location>
</feature>
<sequence length="700" mass="78361">MSNLENIAPSAPAIQKEIEKLHVYANQKVRTVLQDMVEELFFHQPEDPIQFMINHLLKVQRDASHPKEAVHKGRGRRRGGVSAEPVSYLESHTSIPDLPDSKSLTPDQKPGISRVLKRNLLFSDLDSDTLALVIDKMMSISFKNGATIIKKGEEGNHMFVLTTGTCDCFIERNGKPLLVKSYLSGESFGELALMYNDMRAATIVATSDVILGVIDRLTFRSNVMQSLSSKRARYEEFLKDVAVLSSLDKYERAIVADALTEVEYQDGEYILTKGDPGDEFFIISEGAADATKRLSDDSEKPEVVMTMMVGDYFGELALINNAPRAANVIAVGPTKCVKLDRDSFERLLGPCRDIIRRTKASYDRIEKHLAIQRIEAISGGQVTGTPSNYRRGRRRGVSSEASSDLRSEMLLQWSPPVHPKSAEQHGRILSSVRSNLLYQNLPDQTIQMVVDAMFECRFSAGDFVIRQDENGDNFYVVDEGICDCYLNQPDGKPPLLVKTYGHGESFGELALMYDSPRAASIKARTDVILWAMDRMTFRRVLMDTTSRKRKMYEAFLETVPLLAGLDRYERAKIADALEEIEFDDKEFVIRMGDPGDTFFICVEGTCVATKPIKHGGPPVQVMEYQSGSYFGELALLNAIPRAANVIARGPLKCVHINREAFTRLLGPVSDILKRNQAQYKEKEEQMKSEEADSTDDTNSS</sequence>
<keyword evidence="2" id="KW-0597">Phosphoprotein</keyword>
<dbReference type="InterPro" id="IPR000595">
    <property type="entry name" value="cNMP-bd_dom"/>
</dbReference>
<keyword evidence="3" id="KW-0116">cAMP-binding</keyword>
<evidence type="ECO:0000256" key="2">
    <source>
        <dbReference type="ARBA" id="ARBA00022553"/>
    </source>
</evidence>
<evidence type="ECO:0000259" key="8">
    <source>
        <dbReference type="PROSITE" id="PS50042"/>
    </source>
</evidence>
<feature type="region of interest" description="Disordered" evidence="7">
    <location>
        <begin position="678"/>
        <end position="700"/>
    </location>
</feature>
<dbReference type="GO" id="GO:0004862">
    <property type="term" value="F:cAMP-dependent protein kinase inhibitor activity"/>
    <property type="evidence" value="ECO:0007669"/>
    <property type="project" value="TreeGrafter"/>
</dbReference>
<dbReference type="FunFam" id="2.60.120.10:FF:000006">
    <property type="entry name" value="cAMP-dependent protein kinase type I-alpha regulatory subunit"/>
    <property type="match status" value="2"/>
</dbReference>
<keyword evidence="6" id="KW-0114">cAMP</keyword>
<dbReference type="GO" id="GO:0030552">
    <property type="term" value="F:cAMP binding"/>
    <property type="evidence" value="ECO:0007669"/>
    <property type="project" value="UniProtKB-KW"/>
</dbReference>
<feature type="region of interest" description="Disordered" evidence="7">
    <location>
        <begin position="63"/>
        <end position="86"/>
    </location>
</feature>
<evidence type="ECO:0000256" key="5">
    <source>
        <dbReference type="ARBA" id="ARBA00022741"/>
    </source>
</evidence>
<feature type="domain" description="Cyclic nucleotide-binding" evidence="8">
    <location>
        <begin position="121"/>
        <end position="240"/>
    </location>
</feature>
<feature type="domain" description="Cyclic nucleotide-binding" evidence="8">
    <location>
        <begin position="243"/>
        <end position="365"/>
    </location>
</feature>
<dbReference type="PROSITE" id="PS00889">
    <property type="entry name" value="CNMP_BINDING_2"/>
    <property type="match status" value="4"/>
</dbReference>
<dbReference type="PROSITE" id="PS50042">
    <property type="entry name" value="CNMP_BINDING_3"/>
    <property type="match status" value="4"/>
</dbReference>
<name>A0A6A7G8V8_9CRUS</name>
<dbReference type="GO" id="GO:0005952">
    <property type="term" value="C:cAMP-dependent protein kinase complex"/>
    <property type="evidence" value="ECO:0007669"/>
    <property type="project" value="InterPro"/>
</dbReference>
<keyword evidence="4" id="KW-0677">Repeat</keyword>
<dbReference type="SUPFAM" id="SSF51206">
    <property type="entry name" value="cAMP-binding domain-like"/>
    <property type="match status" value="4"/>
</dbReference>
<evidence type="ECO:0000256" key="7">
    <source>
        <dbReference type="SAM" id="MobiDB-lite"/>
    </source>
</evidence>
<dbReference type="CDD" id="cd00038">
    <property type="entry name" value="CAP_ED"/>
    <property type="match status" value="4"/>
</dbReference>
<dbReference type="EMBL" id="IACT01008264">
    <property type="protein sequence ID" value="LAC27376.1"/>
    <property type="molecule type" value="mRNA"/>
</dbReference>
<evidence type="ECO:0000256" key="1">
    <source>
        <dbReference type="ARBA" id="ARBA00005753"/>
    </source>
</evidence>
<evidence type="ECO:0000256" key="6">
    <source>
        <dbReference type="ARBA" id="ARBA00023149"/>
    </source>
</evidence>
<dbReference type="InterPro" id="IPR014710">
    <property type="entry name" value="RmlC-like_jellyroll"/>
</dbReference>
<dbReference type="GO" id="GO:0034236">
    <property type="term" value="F:protein kinase A catalytic subunit binding"/>
    <property type="evidence" value="ECO:0007669"/>
    <property type="project" value="TreeGrafter"/>
</dbReference>
<evidence type="ECO:0000313" key="9">
    <source>
        <dbReference type="EMBL" id="LAC27376.1"/>
    </source>
</evidence>
<dbReference type="AlphaFoldDB" id="A0A6A7G8V8"/>
<feature type="domain" description="Cyclic nucleotide-binding" evidence="8">
    <location>
        <begin position="561"/>
        <end position="682"/>
    </location>
</feature>
<proteinExistence type="evidence at transcript level"/>
<comment type="similarity">
    <text evidence="1">Belongs to the cAMP-dependent kinase regulatory chain family.</text>
</comment>
<accession>A0A6A7G8V8</accession>
<feature type="domain" description="Cyclic nucleotide-binding" evidence="8">
    <location>
        <begin position="437"/>
        <end position="558"/>
    </location>
</feature>
<dbReference type="PROSITE" id="PS00888">
    <property type="entry name" value="CNMP_BINDING_1"/>
    <property type="match status" value="1"/>
</dbReference>
<organism evidence="9">
    <name type="scientific">Hirondellea gigas</name>
    <dbReference type="NCBI Taxonomy" id="1518452"/>
    <lineage>
        <taxon>Eukaryota</taxon>
        <taxon>Metazoa</taxon>
        <taxon>Ecdysozoa</taxon>
        <taxon>Arthropoda</taxon>
        <taxon>Crustacea</taxon>
        <taxon>Multicrustacea</taxon>
        <taxon>Malacostraca</taxon>
        <taxon>Eumalacostraca</taxon>
        <taxon>Peracarida</taxon>
        <taxon>Amphipoda</taxon>
        <taxon>Amphilochidea</taxon>
        <taxon>Lysianassida</taxon>
        <taxon>Lysianassidira</taxon>
        <taxon>Lysianassoidea</taxon>
        <taxon>Lysianassidae</taxon>
        <taxon>Hirondellea</taxon>
    </lineage>
</organism>
<feature type="region of interest" description="Disordered" evidence="7">
    <location>
        <begin position="382"/>
        <end position="403"/>
    </location>
</feature>
<dbReference type="InterPro" id="IPR018490">
    <property type="entry name" value="cNMP-bd_dom_sf"/>
</dbReference>